<evidence type="ECO:0000313" key="2">
    <source>
        <dbReference type="EMBL" id="GGS46736.1"/>
    </source>
</evidence>
<comment type="caution">
    <text evidence="2">The sequence shown here is derived from an EMBL/GenBank/DDBJ whole genome shotgun (WGS) entry which is preliminary data.</text>
</comment>
<dbReference type="AlphaFoldDB" id="A0A918GLU0"/>
<feature type="domain" description="SnoaL-like" evidence="1">
    <location>
        <begin position="16"/>
        <end position="141"/>
    </location>
</feature>
<keyword evidence="3" id="KW-1185">Reference proteome</keyword>
<dbReference type="RefSeq" id="WP_189212771.1">
    <property type="nucleotide sequence ID" value="NZ_BMRB01000004.1"/>
</dbReference>
<dbReference type="InterPro" id="IPR032710">
    <property type="entry name" value="NTF2-like_dom_sf"/>
</dbReference>
<dbReference type="Pfam" id="PF13577">
    <property type="entry name" value="SnoaL_4"/>
    <property type="match status" value="1"/>
</dbReference>
<dbReference type="Proteomes" id="UP000660680">
    <property type="component" value="Unassembled WGS sequence"/>
</dbReference>
<organism evidence="2 3">
    <name type="scientific">Actinokineospora fastidiosa</name>
    <dbReference type="NCBI Taxonomy" id="1816"/>
    <lineage>
        <taxon>Bacteria</taxon>
        <taxon>Bacillati</taxon>
        <taxon>Actinomycetota</taxon>
        <taxon>Actinomycetes</taxon>
        <taxon>Pseudonocardiales</taxon>
        <taxon>Pseudonocardiaceae</taxon>
        <taxon>Actinokineospora</taxon>
    </lineage>
</organism>
<evidence type="ECO:0000313" key="3">
    <source>
        <dbReference type="Proteomes" id="UP000660680"/>
    </source>
</evidence>
<proteinExistence type="predicted"/>
<protein>
    <recommendedName>
        <fullName evidence="1">SnoaL-like domain-containing protein</fullName>
    </recommendedName>
</protein>
<dbReference type="EMBL" id="BMRB01000004">
    <property type="protein sequence ID" value="GGS46736.1"/>
    <property type="molecule type" value="Genomic_DNA"/>
</dbReference>
<reference evidence="2" key="1">
    <citation type="journal article" date="2014" name="Int. J. Syst. Evol. Microbiol.">
        <title>Complete genome sequence of Corynebacterium casei LMG S-19264T (=DSM 44701T), isolated from a smear-ripened cheese.</title>
        <authorList>
            <consortium name="US DOE Joint Genome Institute (JGI-PGF)"/>
            <person name="Walter F."/>
            <person name="Albersmeier A."/>
            <person name="Kalinowski J."/>
            <person name="Ruckert C."/>
        </authorList>
    </citation>
    <scope>NUCLEOTIDE SEQUENCE</scope>
    <source>
        <strain evidence="2">JCM 3276</strain>
    </source>
</reference>
<evidence type="ECO:0000259" key="1">
    <source>
        <dbReference type="Pfam" id="PF13577"/>
    </source>
</evidence>
<dbReference type="CDD" id="cd00531">
    <property type="entry name" value="NTF2_like"/>
    <property type="match status" value="1"/>
</dbReference>
<accession>A0A918GLU0</accession>
<dbReference type="SUPFAM" id="SSF54427">
    <property type="entry name" value="NTF2-like"/>
    <property type="match status" value="1"/>
</dbReference>
<dbReference type="Gene3D" id="3.10.450.50">
    <property type="match status" value="1"/>
</dbReference>
<reference evidence="2" key="2">
    <citation type="submission" date="2020-09" db="EMBL/GenBank/DDBJ databases">
        <authorList>
            <person name="Sun Q."/>
            <person name="Ohkuma M."/>
        </authorList>
    </citation>
    <scope>NUCLEOTIDE SEQUENCE</scope>
    <source>
        <strain evidence="2">JCM 3276</strain>
    </source>
</reference>
<name>A0A918GLU0_9PSEU</name>
<dbReference type="InterPro" id="IPR037401">
    <property type="entry name" value="SnoaL-like"/>
</dbReference>
<gene>
    <name evidence="2" type="ORF">GCM10010171_47430</name>
</gene>
<sequence>MSTQLAADAVAVPFHETYAAVQQFYARQMHLFDTGAGPEWSETFTVDGTMELPNLPEPVRGRGALALIPPRAAAAAADAGETHRHWHGMVDVEPRPDGALDVRCYSLVFATRPDTGPRLHLVCVCRDVLVREGVALLVRSRRVTRDDLR</sequence>